<dbReference type="InterPro" id="IPR010512">
    <property type="entry name" value="DUF1091"/>
</dbReference>
<dbReference type="AlphaFoldDB" id="B4MFF1"/>
<dbReference type="eggNOG" id="ENOG502TCX2">
    <property type="taxonomic scope" value="Eukaryota"/>
</dbReference>
<accession>B4MFF1</accession>
<dbReference type="OrthoDB" id="7727171at2759"/>
<evidence type="ECO:0000313" key="2">
    <source>
        <dbReference type="Proteomes" id="UP000008792"/>
    </source>
</evidence>
<dbReference type="InParanoid" id="B4MFF1"/>
<gene>
    <name evidence="1" type="primary">Dvir\GJ15150</name>
    <name evidence="1" type="ORF">Dvir_GJ15150</name>
</gene>
<evidence type="ECO:0000313" key="1">
    <source>
        <dbReference type="EMBL" id="EDW57320.2"/>
    </source>
</evidence>
<reference evidence="1 2" key="1">
    <citation type="journal article" date="2007" name="Nature">
        <title>Evolution of genes and genomes on the Drosophila phylogeny.</title>
        <authorList>
            <consortium name="Drosophila 12 Genomes Consortium"/>
            <person name="Clark A.G."/>
            <person name="Eisen M.B."/>
            <person name="Smith D.R."/>
            <person name="Bergman C.M."/>
            <person name="Oliver B."/>
            <person name="Markow T.A."/>
            <person name="Kaufman T.C."/>
            <person name="Kellis M."/>
            <person name="Gelbart W."/>
            <person name="Iyer V.N."/>
            <person name="Pollard D.A."/>
            <person name="Sackton T.B."/>
            <person name="Larracuente A.M."/>
            <person name="Singh N.D."/>
            <person name="Abad J.P."/>
            <person name="Abt D.N."/>
            <person name="Adryan B."/>
            <person name="Aguade M."/>
            <person name="Akashi H."/>
            <person name="Anderson W.W."/>
            <person name="Aquadro C.F."/>
            <person name="Ardell D.H."/>
            <person name="Arguello R."/>
            <person name="Artieri C.G."/>
            <person name="Barbash D.A."/>
            <person name="Barker D."/>
            <person name="Barsanti P."/>
            <person name="Batterham P."/>
            <person name="Batzoglou S."/>
            <person name="Begun D."/>
            <person name="Bhutkar A."/>
            <person name="Blanco E."/>
            <person name="Bosak S.A."/>
            <person name="Bradley R.K."/>
            <person name="Brand A.D."/>
            <person name="Brent M.R."/>
            <person name="Brooks A.N."/>
            <person name="Brown R.H."/>
            <person name="Butlin R.K."/>
            <person name="Caggese C."/>
            <person name="Calvi B.R."/>
            <person name="Bernardo de Carvalho A."/>
            <person name="Caspi A."/>
            <person name="Castrezana S."/>
            <person name="Celniker S.E."/>
            <person name="Chang J.L."/>
            <person name="Chapple C."/>
            <person name="Chatterji S."/>
            <person name="Chinwalla A."/>
            <person name="Civetta A."/>
            <person name="Clifton S.W."/>
            <person name="Comeron J.M."/>
            <person name="Costello J.C."/>
            <person name="Coyne J.A."/>
            <person name="Daub J."/>
            <person name="David R.G."/>
            <person name="Delcher A.L."/>
            <person name="Delehaunty K."/>
            <person name="Do C.B."/>
            <person name="Ebling H."/>
            <person name="Edwards K."/>
            <person name="Eickbush T."/>
            <person name="Evans J.D."/>
            <person name="Filipski A."/>
            <person name="Findeiss S."/>
            <person name="Freyhult E."/>
            <person name="Fulton L."/>
            <person name="Fulton R."/>
            <person name="Garcia A.C."/>
            <person name="Gardiner A."/>
            <person name="Garfield D.A."/>
            <person name="Garvin B.E."/>
            <person name="Gibson G."/>
            <person name="Gilbert D."/>
            <person name="Gnerre S."/>
            <person name="Godfrey J."/>
            <person name="Good R."/>
            <person name="Gotea V."/>
            <person name="Gravely B."/>
            <person name="Greenberg A.J."/>
            <person name="Griffiths-Jones S."/>
            <person name="Gross S."/>
            <person name="Guigo R."/>
            <person name="Gustafson E.A."/>
            <person name="Haerty W."/>
            <person name="Hahn M.W."/>
            <person name="Halligan D.L."/>
            <person name="Halpern A.L."/>
            <person name="Halter G.M."/>
            <person name="Han M.V."/>
            <person name="Heger A."/>
            <person name="Hillier L."/>
            <person name="Hinrichs A.S."/>
            <person name="Holmes I."/>
            <person name="Hoskins R.A."/>
            <person name="Hubisz M.J."/>
            <person name="Hultmark D."/>
            <person name="Huntley M.A."/>
            <person name="Jaffe D.B."/>
            <person name="Jagadeeshan S."/>
            <person name="Jeck W.R."/>
            <person name="Johnson J."/>
            <person name="Jones C.D."/>
            <person name="Jordan W.C."/>
            <person name="Karpen G.H."/>
            <person name="Kataoka E."/>
            <person name="Keightley P.D."/>
            <person name="Kheradpour P."/>
            <person name="Kirkness E.F."/>
            <person name="Koerich L.B."/>
            <person name="Kristiansen K."/>
            <person name="Kudrna D."/>
            <person name="Kulathinal R.J."/>
            <person name="Kumar S."/>
            <person name="Kwok R."/>
            <person name="Lander E."/>
            <person name="Langley C.H."/>
            <person name="Lapoint R."/>
            <person name="Lazzaro B.P."/>
            <person name="Lee S.J."/>
            <person name="Levesque L."/>
            <person name="Li R."/>
            <person name="Lin C.F."/>
            <person name="Lin M.F."/>
            <person name="Lindblad-Toh K."/>
            <person name="Llopart A."/>
            <person name="Long M."/>
            <person name="Low L."/>
            <person name="Lozovsky E."/>
            <person name="Lu J."/>
            <person name="Luo M."/>
            <person name="Machado C.A."/>
            <person name="Makalowski W."/>
            <person name="Marzo M."/>
            <person name="Matsuda M."/>
            <person name="Matzkin L."/>
            <person name="McAllister B."/>
            <person name="McBride C.S."/>
            <person name="McKernan B."/>
            <person name="McKernan K."/>
            <person name="Mendez-Lago M."/>
            <person name="Minx P."/>
            <person name="Mollenhauer M.U."/>
            <person name="Montooth K."/>
            <person name="Mount S.M."/>
            <person name="Mu X."/>
            <person name="Myers E."/>
            <person name="Negre B."/>
            <person name="Newfeld S."/>
            <person name="Nielsen R."/>
            <person name="Noor M.A."/>
            <person name="O'Grady P."/>
            <person name="Pachter L."/>
            <person name="Papaceit M."/>
            <person name="Parisi M.J."/>
            <person name="Parisi M."/>
            <person name="Parts L."/>
            <person name="Pedersen J.S."/>
            <person name="Pesole G."/>
            <person name="Phillippy A.M."/>
            <person name="Ponting C.P."/>
            <person name="Pop M."/>
            <person name="Porcelli D."/>
            <person name="Powell J.R."/>
            <person name="Prohaska S."/>
            <person name="Pruitt K."/>
            <person name="Puig M."/>
            <person name="Quesneville H."/>
            <person name="Ram K.R."/>
            <person name="Rand D."/>
            <person name="Rasmussen M.D."/>
            <person name="Reed L.K."/>
            <person name="Reenan R."/>
            <person name="Reily A."/>
            <person name="Remington K.A."/>
            <person name="Rieger T.T."/>
            <person name="Ritchie M.G."/>
            <person name="Robin C."/>
            <person name="Rogers Y.H."/>
            <person name="Rohde C."/>
            <person name="Rozas J."/>
            <person name="Rubenfield M.J."/>
            <person name="Ruiz A."/>
            <person name="Russo S."/>
            <person name="Salzberg S.L."/>
            <person name="Sanchez-Gracia A."/>
            <person name="Saranga D.J."/>
            <person name="Sato H."/>
            <person name="Schaeffer S.W."/>
            <person name="Schatz M.C."/>
            <person name="Schlenke T."/>
            <person name="Schwartz R."/>
            <person name="Segarra C."/>
            <person name="Singh R.S."/>
            <person name="Sirot L."/>
            <person name="Sirota M."/>
            <person name="Sisneros N.B."/>
            <person name="Smith C.D."/>
            <person name="Smith T.F."/>
            <person name="Spieth J."/>
            <person name="Stage D.E."/>
            <person name="Stark A."/>
            <person name="Stephan W."/>
            <person name="Strausberg R.L."/>
            <person name="Strempel S."/>
            <person name="Sturgill D."/>
            <person name="Sutton G."/>
            <person name="Sutton G.G."/>
            <person name="Tao W."/>
            <person name="Teichmann S."/>
            <person name="Tobari Y.N."/>
            <person name="Tomimura Y."/>
            <person name="Tsolas J.M."/>
            <person name="Valente V.L."/>
            <person name="Venter E."/>
            <person name="Venter J.C."/>
            <person name="Vicario S."/>
            <person name="Vieira F.G."/>
            <person name="Vilella A.J."/>
            <person name="Villasante A."/>
            <person name="Walenz B."/>
            <person name="Wang J."/>
            <person name="Wasserman M."/>
            <person name="Watts T."/>
            <person name="Wilson D."/>
            <person name="Wilson R.K."/>
            <person name="Wing R.A."/>
            <person name="Wolfner M.F."/>
            <person name="Wong A."/>
            <person name="Wong G.K."/>
            <person name="Wu C.I."/>
            <person name="Wu G."/>
            <person name="Yamamoto D."/>
            <person name="Yang H.P."/>
            <person name="Yang S.P."/>
            <person name="Yorke J.A."/>
            <person name="Yoshida K."/>
            <person name="Zdobnov E."/>
            <person name="Zhang P."/>
            <person name="Zhang Y."/>
            <person name="Zimin A.V."/>
            <person name="Baldwin J."/>
            <person name="Abdouelleil A."/>
            <person name="Abdulkadir J."/>
            <person name="Abebe A."/>
            <person name="Abera B."/>
            <person name="Abreu J."/>
            <person name="Acer S.C."/>
            <person name="Aftuck L."/>
            <person name="Alexander A."/>
            <person name="An P."/>
            <person name="Anderson E."/>
            <person name="Anderson S."/>
            <person name="Arachi H."/>
            <person name="Azer M."/>
            <person name="Bachantsang P."/>
            <person name="Barry A."/>
            <person name="Bayul T."/>
            <person name="Berlin A."/>
            <person name="Bessette D."/>
            <person name="Bloom T."/>
            <person name="Blye J."/>
            <person name="Boguslavskiy L."/>
            <person name="Bonnet C."/>
            <person name="Boukhgalter B."/>
            <person name="Bourzgui I."/>
            <person name="Brown A."/>
            <person name="Cahill P."/>
            <person name="Channer S."/>
            <person name="Cheshatsang Y."/>
            <person name="Chuda L."/>
            <person name="Citroen M."/>
            <person name="Collymore A."/>
            <person name="Cooke P."/>
            <person name="Costello M."/>
            <person name="D'Aco K."/>
            <person name="Daza R."/>
            <person name="De Haan G."/>
            <person name="DeGray S."/>
            <person name="DeMaso C."/>
            <person name="Dhargay N."/>
            <person name="Dooley K."/>
            <person name="Dooley E."/>
            <person name="Doricent M."/>
            <person name="Dorje P."/>
            <person name="Dorjee K."/>
            <person name="Dupes A."/>
            <person name="Elong R."/>
            <person name="Falk J."/>
            <person name="Farina A."/>
            <person name="Faro S."/>
            <person name="Ferguson D."/>
            <person name="Fisher S."/>
            <person name="Foley C.D."/>
            <person name="Franke A."/>
            <person name="Friedrich D."/>
            <person name="Gadbois L."/>
            <person name="Gearin G."/>
            <person name="Gearin C.R."/>
            <person name="Giannoukos G."/>
            <person name="Goode T."/>
            <person name="Graham J."/>
            <person name="Grandbois E."/>
            <person name="Grewal S."/>
            <person name="Gyaltsen K."/>
            <person name="Hafez N."/>
            <person name="Hagos B."/>
            <person name="Hall J."/>
            <person name="Henson C."/>
            <person name="Hollinger A."/>
            <person name="Honan T."/>
            <person name="Huard M.D."/>
            <person name="Hughes L."/>
            <person name="Hurhula B."/>
            <person name="Husby M.E."/>
            <person name="Kamat A."/>
            <person name="Kanga B."/>
            <person name="Kashin S."/>
            <person name="Khazanovich D."/>
            <person name="Kisner P."/>
            <person name="Lance K."/>
            <person name="Lara M."/>
            <person name="Lee W."/>
            <person name="Lennon N."/>
            <person name="Letendre F."/>
            <person name="LeVine R."/>
            <person name="Lipovsky A."/>
            <person name="Liu X."/>
            <person name="Liu J."/>
            <person name="Liu S."/>
            <person name="Lokyitsang T."/>
            <person name="Lokyitsang Y."/>
            <person name="Lubonja R."/>
            <person name="Lui A."/>
            <person name="MacDonald P."/>
            <person name="Magnisalis V."/>
            <person name="Maru K."/>
            <person name="Matthews C."/>
            <person name="McCusker W."/>
            <person name="McDonough S."/>
            <person name="Mehta T."/>
            <person name="Meldrim J."/>
            <person name="Meneus L."/>
            <person name="Mihai O."/>
            <person name="Mihalev A."/>
            <person name="Mihova T."/>
            <person name="Mittelman R."/>
            <person name="Mlenga V."/>
            <person name="Montmayeur A."/>
            <person name="Mulrain L."/>
            <person name="Navidi A."/>
            <person name="Naylor J."/>
            <person name="Negash T."/>
            <person name="Nguyen T."/>
            <person name="Nguyen N."/>
            <person name="Nicol R."/>
            <person name="Norbu C."/>
            <person name="Norbu N."/>
            <person name="Novod N."/>
            <person name="O'Neill B."/>
            <person name="Osman S."/>
            <person name="Markiewicz E."/>
            <person name="Oyono O.L."/>
            <person name="Patti C."/>
            <person name="Phunkhang P."/>
            <person name="Pierre F."/>
            <person name="Priest M."/>
            <person name="Raghuraman S."/>
            <person name="Rege F."/>
            <person name="Reyes R."/>
            <person name="Rise C."/>
            <person name="Rogov P."/>
            <person name="Ross K."/>
            <person name="Ryan E."/>
            <person name="Settipalli S."/>
            <person name="Shea T."/>
            <person name="Sherpa N."/>
            <person name="Shi L."/>
            <person name="Shih D."/>
            <person name="Sparrow T."/>
            <person name="Spaulding J."/>
            <person name="Stalker J."/>
            <person name="Stange-Thomann N."/>
            <person name="Stavropoulos S."/>
            <person name="Stone C."/>
            <person name="Strader C."/>
            <person name="Tesfaye S."/>
            <person name="Thomson T."/>
            <person name="Thoulutsang Y."/>
            <person name="Thoulutsang D."/>
            <person name="Topham K."/>
            <person name="Topping I."/>
            <person name="Tsamla T."/>
            <person name="Vassiliev H."/>
            <person name="Vo A."/>
            <person name="Wangchuk T."/>
            <person name="Wangdi T."/>
            <person name="Weiand M."/>
            <person name="Wilkinson J."/>
            <person name="Wilson A."/>
            <person name="Yadav S."/>
            <person name="Young G."/>
            <person name="Yu Q."/>
            <person name="Zembek L."/>
            <person name="Zhong D."/>
            <person name="Zimmer A."/>
            <person name="Zwirko Z."/>
            <person name="Jaffe D.B."/>
            <person name="Alvarez P."/>
            <person name="Brockman W."/>
            <person name="Butler J."/>
            <person name="Chin C."/>
            <person name="Gnerre S."/>
            <person name="Grabherr M."/>
            <person name="Kleber M."/>
            <person name="Mauceli E."/>
            <person name="MacCallum I."/>
        </authorList>
    </citation>
    <scope>NUCLEOTIDE SEQUENCE [LARGE SCALE GENOMIC DNA]</scope>
    <source>
        <strain evidence="2">Tucson 15010-1051.87</strain>
    </source>
</reference>
<name>B4MFF1_DROVI</name>
<proteinExistence type="predicted"/>
<dbReference type="PANTHER" id="PTHR20898:SF0">
    <property type="entry name" value="DAEDALUS ON 3-RELATED"/>
    <property type="match status" value="1"/>
</dbReference>
<protein>
    <submittedName>
        <fullName evidence="1">Uncharacterized protein</fullName>
    </submittedName>
</protein>
<dbReference type="EMBL" id="CH940667">
    <property type="protein sequence ID" value="EDW57320.2"/>
    <property type="molecule type" value="Genomic_DNA"/>
</dbReference>
<sequence>MPDIQNKYNYRLQEAIEFKFTNAVCESYNKSWMVIHECRLRAVSRNKTTFNFNGTVLHPANDIHVRFELFVKASGYKPWLVNITVDGCRFIKKRFNAFAMLAYKLLAEFSNFNHSCPYLTT</sequence>
<organism evidence="1 2">
    <name type="scientific">Drosophila virilis</name>
    <name type="common">Fruit fly</name>
    <dbReference type="NCBI Taxonomy" id="7244"/>
    <lineage>
        <taxon>Eukaryota</taxon>
        <taxon>Metazoa</taxon>
        <taxon>Ecdysozoa</taxon>
        <taxon>Arthropoda</taxon>
        <taxon>Hexapoda</taxon>
        <taxon>Insecta</taxon>
        <taxon>Pterygota</taxon>
        <taxon>Neoptera</taxon>
        <taxon>Endopterygota</taxon>
        <taxon>Diptera</taxon>
        <taxon>Brachycera</taxon>
        <taxon>Muscomorpha</taxon>
        <taxon>Ephydroidea</taxon>
        <taxon>Drosophilidae</taxon>
        <taxon>Drosophila</taxon>
    </lineage>
</organism>
<dbReference type="PANTHER" id="PTHR20898">
    <property type="entry name" value="DAEDALUS ON 3-RELATED-RELATED"/>
    <property type="match status" value="1"/>
</dbReference>
<keyword evidence="2" id="KW-1185">Reference proteome</keyword>
<dbReference type="Proteomes" id="UP000008792">
    <property type="component" value="Unassembled WGS sequence"/>
</dbReference>
<dbReference type="HOGENOM" id="CLU_116900_0_1_1"/>
<dbReference type="Pfam" id="PF06477">
    <property type="entry name" value="DUF1091"/>
    <property type="match status" value="1"/>
</dbReference>